<organism evidence="1 2">
    <name type="scientific">Paraburkholderia bengalensis</name>
    <dbReference type="NCBI Taxonomy" id="2747562"/>
    <lineage>
        <taxon>Bacteria</taxon>
        <taxon>Pseudomonadati</taxon>
        <taxon>Pseudomonadota</taxon>
        <taxon>Betaproteobacteria</taxon>
        <taxon>Burkholderiales</taxon>
        <taxon>Burkholderiaceae</taxon>
        <taxon>Paraburkholderia</taxon>
    </lineage>
</organism>
<dbReference type="EMBL" id="JACFYJ010000245">
    <property type="protein sequence ID" value="MEI6003493.1"/>
    <property type="molecule type" value="Genomic_DNA"/>
</dbReference>
<comment type="caution">
    <text evidence="1">The sequence shown here is derived from an EMBL/GenBank/DDBJ whole genome shotgun (WGS) entry which is preliminary data.</text>
</comment>
<sequence>MGTLPGNDEFQAAPNYKKKEIVAGLIRTIPDQLDGEQRGPDRWEG</sequence>
<proteinExistence type="predicted"/>
<keyword evidence="2" id="KW-1185">Reference proteome</keyword>
<dbReference type="Proteomes" id="UP001386437">
    <property type="component" value="Unassembled WGS sequence"/>
</dbReference>
<dbReference type="RefSeq" id="WP_336603014.1">
    <property type="nucleotide sequence ID" value="NZ_JACFYJ010000245.1"/>
</dbReference>
<accession>A0ABU8J7J6</accession>
<evidence type="ECO:0000313" key="2">
    <source>
        <dbReference type="Proteomes" id="UP001386437"/>
    </source>
</evidence>
<reference evidence="1 2" key="1">
    <citation type="journal article" date="2022" name="Arch. Microbiol.">
        <title>Paraburkholderia bengalensis sp. nov. isolated from roots of Oryza sativa, IR64.</title>
        <authorList>
            <person name="Nag P."/>
            <person name="Mondal N."/>
            <person name="Sarkar J."/>
            <person name="Das S."/>
        </authorList>
    </citation>
    <scope>NUCLEOTIDE SEQUENCE [LARGE SCALE GENOMIC DNA]</scope>
    <source>
        <strain evidence="1 2">IR64_4_BI</strain>
    </source>
</reference>
<evidence type="ECO:0000313" key="1">
    <source>
        <dbReference type="EMBL" id="MEI6003493.1"/>
    </source>
</evidence>
<name>A0ABU8J7J6_9BURK</name>
<gene>
    <name evidence="1" type="ORF">H3V53_42470</name>
</gene>
<protein>
    <submittedName>
        <fullName evidence="1">Uncharacterized protein</fullName>
    </submittedName>
</protein>